<dbReference type="GO" id="GO:0005829">
    <property type="term" value="C:cytosol"/>
    <property type="evidence" value="ECO:0007669"/>
    <property type="project" value="Ensembl"/>
</dbReference>
<dbReference type="FunFam" id="1.25.40.10:FF:000176">
    <property type="entry name" value="dynein assembly factor 4, axonemal isoform X1"/>
    <property type="match status" value="1"/>
</dbReference>
<dbReference type="Gene3D" id="2.60.40.790">
    <property type="match status" value="1"/>
</dbReference>
<evidence type="ECO:0000256" key="11">
    <source>
        <dbReference type="PROSITE-ProRule" id="PRU00339"/>
    </source>
</evidence>
<feature type="repeat" description="TPR" evidence="11">
    <location>
        <begin position="368"/>
        <end position="401"/>
    </location>
</feature>
<dbReference type="CDD" id="cd06469">
    <property type="entry name" value="p23_DYX1C1_like"/>
    <property type="match status" value="1"/>
</dbReference>
<dbReference type="GO" id="GO:0030331">
    <property type="term" value="F:nuclear estrogen receptor binding"/>
    <property type="evidence" value="ECO:0007669"/>
    <property type="project" value="Ensembl"/>
</dbReference>
<evidence type="ECO:0000256" key="2">
    <source>
        <dbReference type="ARBA" id="ARBA00004487"/>
    </source>
</evidence>
<proteinExistence type="predicted"/>
<name>A0A8C4VZG3_9SAUR</name>
<dbReference type="InterPro" id="IPR052004">
    <property type="entry name" value="Dynein_assembly_factor_4"/>
</dbReference>
<dbReference type="GO" id="GO:0007507">
    <property type="term" value="P:heart development"/>
    <property type="evidence" value="ECO:0007669"/>
    <property type="project" value="Ensembl"/>
</dbReference>
<dbReference type="InterPro" id="IPR007052">
    <property type="entry name" value="CS_dom"/>
</dbReference>
<evidence type="ECO:0000259" key="13">
    <source>
        <dbReference type="PROSITE" id="PS51203"/>
    </source>
</evidence>
<dbReference type="GO" id="GO:0036158">
    <property type="term" value="P:outer dynein arm assembly"/>
    <property type="evidence" value="ECO:0007669"/>
    <property type="project" value="Ensembl"/>
</dbReference>
<dbReference type="GO" id="GO:0061136">
    <property type="term" value="P:regulation of proteasomal protein catabolic process"/>
    <property type="evidence" value="ECO:0007669"/>
    <property type="project" value="Ensembl"/>
</dbReference>
<dbReference type="FunFam" id="2.60.40.790:FF:000015">
    <property type="entry name" value="dynein assembly factor 4, axonemal isoform X1"/>
    <property type="match status" value="1"/>
</dbReference>
<evidence type="ECO:0000256" key="5">
    <source>
        <dbReference type="ARBA" id="ARBA00022803"/>
    </source>
</evidence>
<evidence type="ECO:0000256" key="10">
    <source>
        <dbReference type="ARBA" id="ARBA00024430"/>
    </source>
</evidence>
<dbReference type="SMART" id="SM00028">
    <property type="entry name" value="TPR"/>
    <property type="match status" value="3"/>
</dbReference>
<reference evidence="14" key="1">
    <citation type="submission" date="2019-06" db="EMBL/GenBank/DDBJ databases">
        <title>G10K-VGP Goodes thornscrub tortoise genome, primary haplotype.</title>
        <authorList>
            <person name="Murphy B."/>
            <person name="Edwards T."/>
            <person name="Rhie A."/>
            <person name="Koren S."/>
            <person name="Phillippy A."/>
            <person name="Fedrigo O."/>
            <person name="Haase B."/>
            <person name="Mountcastle J."/>
            <person name="Lewin H."/>
            <person name="Damas J."/>
            <person name="Howe K."/>
            <person name="Formenti G."/>
            <person name="Myers G."/>
            <person name="Durbin R."/>
            <person name="Jarvis E.D."/>
        </authorList>
    </citation>
    <scope>NUCLEOTIDE SEQUENCE [LARGE SCALE GENOMIC DNA]</scope>
</reference>
<dbReference type="Ensembl" id="ENSGEVT00005007802.1">
    <property type="protein sequence ID" value="ENSGEVP00005007446.1"/>
    <property type="gene ID" value="ENSGEVG00005005274.1"/>
</dbReference>
<keyword evidence="15" id="KW-1185">Reference proteome</keyword>
<gene>
    <name evidence="14" type="primary">DNAAF4</name>
</gene>
<evidence type="ECO:0000256" key="8">
    <source>
        <dbReference type="ARBA" id="ARBA00023273"/>
    </source>
</evidence>
<dbReference type="SUPFAM" id="SSF49764">
    <property type="entry name" value="HSP20-like chaperones"/>
    <property type="match status" value="1"/>
</dbReference>
<dbReference type="GO" id="GO:0003351">
    <property type="term" value="P:epithelial cilium movement involved in extracellular fluid movement"/>
    <property type="evidence" value="ECO:0007669"/>
    <property type="project" value="Ensembl"/>
</dbReference>
<keyword evidence="3" id="KW-0963">Cytoplasm</keyword>
<dbReference type="GO" id="GO:0036159">
    <property type="term" value="P:inner dynein arm assembly"/>
    <property type="evidence" value="ECO:0007669"/>
    <property type="project" value="Ensembl"/>
</dbReference>
<dbReference type="Proteomes" id="UP000694390">
    <property type="component" value="Chromosome 10"/>
</dbReference>
<keyword evidence="8" id="KW-0966">Cell projection</keyword>
<dbReference type="GO" id="GO:0005886">
    <property type="term" value="C:plasma membrane"/>
    <property type="evidence" value="ECO:0007669"/>
    <property type="project" value="Ensembl"/>
</dbReference>
<feature type="domain" description="CS" evidence="13">
    <location>
        <begin position="3"/>
        <end position="87"/>
    </location>
</feature>
<keyword evidence="12" id="KW-0175">Coiled coil</keyword>
<dbReference type="GO" id="GO:0005576">
    <property type="term" value="C:extracellular region"/>
    <property type="evidence" value="ECO:0007669"/>
    <property type="project" value="GOC"/>
</dbReference>
<evidence type="ECO:0000256" key="12">
    <source>
        <dbReference type="SAM" id="Coils"/>
    </source>
</evidence>
<accession>A0A8C4VZG3</accession>
<keyword evidence="5 11" id="KW-0802">TPR repeat</keyword>
<protein>
    <recommendedName>
        <fullName evidence="10">Dynein axonemal assembly factor 4</fullName>
    </recommendedName>
</protein>
<reference evidence="14" key="3">
    <citation type="submission" date="2025-09" db="UniProtKB">
        <authorList>
            <consortium name="Ensembl"/>
        </authorList>
    </citation>
    <scope>IDENTIFICATION</scope>
</reference>
<dbReference type="GO" id="GO:0051649">
    <property type="term" value="P:establishment of localization in cell"/>
    <property type="evidence" value="ECO:0007669"/>
    <property type="project" value="Ensembl"/>
</dbReference>
<dbReference type="PROSITE" id="PS50005">
    <property type="entry name" value="TPR"/>
    <property type="match status" value="1"/>
</dbReference>
<dbReference type="GO" id="GO:0043005">
    <property type="term" value="C:neuron projection"/>
    <property type="evidence" value="ECO:0007669"/>
    <property type="project" value="UniProtKB-SubCell"/>
</dbReference>
<dbReference type="GO" id="GO:0120293">
    <property type="term" value="C:dynein axonemal particle"/>
    <property type="evidence" value="ECO:0007669"/>
    <property type="project" value="UniProtKB-SubCell"/>
</dbReference>
<dbReference type="Pfam" id="PF04969">
    <property type="entry name" value="CS"/>
    <property type="match status" value="1"/>
</dbReference>
<dbReference type="SUPFAM" id="SSF48452">
    <property type="entry name" value="TPR-like"/>
    <property type="match status" value="1"/>
</dbReference>
<keyword evidence="7" id="KW-0539">Nucleus</keyword>
<evidence type="ECO:0000313" key="15">
    <source>
        <dbReference type="Proteomes" id="UP000694390"/>
    </source>
</evidence>
<organism evidence="14 15">
    <name type="scientific">Gopherus evgoodei</name>
    <name type="common">Goodes thornscrub tortoise</name>
    <dbReference type="NCBI Taxonomy" id="1825980"/>
    <lineage>
        <taxon>Eukaryota</taxon>
        <taxon>Metazoa</taxon>
        <taxon>Chordata</taxon>
        <taxon>Craniata</taxon>
        <taxon>Vertebrata</taxon>
        <taxon>Euteleostomi</taxon>
        <taxon>Archelosauria</taxon>
        <taxon>Testudinata</taxon>
        <taxon>Testudines</taxon>
        <taxon>Cryptodira</taxon>
        <taxon>Durocryptodira</taxon>
        <taxon>Testudinoidea</taxon>
        <taxon>Testudinidae</taxon>
        <taxon>Gopherus</taxon>
    </lineage>
</organism>
<keyword evidence="4" id="KW-0677">Repeat</keyword>
<dbReference type="InterPro" id="IPR011990">
    <property type="entry name" value="TPR-like_helical_dom_sf"/>
</dbReference>
<dbReference type="PANTHER" id="PTHR46492">
    <property type="entry name" value="DYNEIN ASSEMBLY FACTOR 4, AXONEMAL"/>
    <property type="match status" value="1"/>
</dbReference>
<dbReference type="GO" id="GO:0007368">
    <property type="term" value="P:determination of left/right symmetry"/>
    <property type="evidence" value="ECO:0007669"/>
    <property type="project" value="Ensembl"/>
</dbReference>
<sequence length="422" mass="48814">MPVWVRDYSWRQTDTAVFLSVPMRGVRVTQANIFCTDQYLKVNVPPFLFEAILYAPVDDTSSTAKIRNETIFFTLYKKEVAMWESLVMENGDKEKMQRIRENAVIKAQEKADEEEKSKAVTKREHKKLALEATMKLEETERKRIENLKEEERKKVTEELELWKEKQRNEEKQRRIQSEEKIRRERKLIEEKKKPEINKTLNAGTSKARSIPTRGGICGINIFSEKLKEESFPAPRSAGTIQINFTSRVFPTALRESRVAEEEEWLHKQAEARRAMNANFSELKDLNEEEKNPDWLKDKGNKMFATGNYLAAVNAYNLAILLNNKIPVLYLNRAACHLKLRNLHKTIEDSSKALELLIPPVPDNADARVKAYVRRGTAFCQLELYAEGLQDYDAALKIDPTNKTLKQDAEKIQHIIQGTAQDS</sequence>
<dbReference type="PANTHER" id="PTHR46492:SF1">
    <property type="entry name" value="DYNEIN AXONEMAL ASSEMBLY FACTOR 4"/>
    <property type="match status" value="1"/>
</dbReference>
<dbReference type="InterPro" id="IPR037894">
    <property type="entry name" value="CS_DYX1C1"/>
</dbReference>
<dbReference type="Gene3D" id="1.25.40.10">
    <property type="entry name" value="Tetratricopeptide repeat domain"/>
    <property type="match status" value="1"/>
</dbReference>
<dbReference type="GO" id="GO:0007611">
    <property type="term" value="P:learning or memory"/>
    <property type="evidence" value="ECO:0007669"/>
    <property type="project" value="Ensembl"/>
</dbReference>
<dbReference type="AlphaFoldDB" id="A0A8C4VZG3"/>
<dbReference type="GO" id="GO:0007399">
    <property type="term" value="P:nervous system development"/>
    <property type="evidence" value="ECO:0007669"/>
    <property type="project" value="UniProtKB-KW"/>
</dbReference>
<evidence type="ECO:0000256" key="1">
    <source>
        <dbReference type="ARBA" id="ARBA00004123"/>
    </source>
</evidence>
<keyword evidence="6" id="KW-0524">Neurogenesis</keyword>
<evidence type="ECO:0000256" key="9">
    <source>
        <dbReference type="ARBA" id="ARBA00024190"/>
    </source>
</evidence>
<dbReference type="GO" id="GO:0033146">
    <property type="term" value="P:regulation of intracellular estrogen receptor signaling pathway"/>
    <property type="evidence" value="ECO:0007669"/>
    <property type="project" value="Ensembl"/>
</dbReference>
<evidence type="ECO:0000313" key="14">
    <source>
        <dbReference type="Ensembl" id="ENSGEVP00005007446.1"/>
    </source>
</evidence>
<dbReference type="OrthoDB" id="348005at2759"/>
<comment type="subcellular location">
    <subcellularLocation>
        <location evidence="2">Cell projection</location>
        <location evidence="2">Neuron projection</location>
    </subcellularLocation>
    <subcellularLocation>
        <location evidence="9">Dynein axonemal particle</location>
    </subcellularLocation>
    <subcellularLocation>
        <location evidence="1">Nucleus</location>
    </subcellularLocation>
</comment>
<evidence type="ECO:0000256" key="6">
    <source>
        <dbReference type="ARBA" id="ARBA00022902"/>
    </source>
</evidence>
<dbReference type="PROSITE" id="PS51203">
    <property type="entry name" value="CS"/>
    <property type="match status" value="1"/>
</dbReference>
<evidence type="ECO:0000256" key="7">
    <source>
        <dbReference type="ARBA" id="ARBA00023242"/>
    </source>
</evidence>
<reference evidence="14" key="2">
    <citation type="submission" date="2025-08" db="UniProtKB">
        <authorList>
            <consortium name="Ensembl"/>
        </authorList>
    </citation>
    <scope>IDENTIFICATION</scope>
</reference>
<feature type="coiled-coil region" evidence="12">
    <location>
        <begin position="104"/>
        <end position="172"/>
    </location>
</feature>
<evidence type="ECO:0000256" key="4">
    <source>
        <dbReference type="ARBA" id="ARBA00022737"/>
    </source>
</evidence>
<dbReference type="GeneTree" id="ENSGT00390000004930"/>
<dbReference type="InterPro" id="IPR008978">
    <property type="entry name" value="HSP20-like_chaperone"/>
</dbReference>
<dbReference type="GO" id="GO:0005634">
    <property type="term" value="C:nucleus"/>
    <property type="evidence" value="ECO:0007669"/>
    <property type="project" value="UniProtKB-SubCell"/>
</dbReference>
<evidence type="ECO:0000256" key="3">
    <source>
        <dbReference type="ARBA" id="ARBA00022490"/>
    </source>
</evidence>
<dbReference type="InterPro" id="IPR019734">
    <property type="entry name" value="TPR_rpt"/>
</dbReference>